<dbReference type="AlphaFoldDB" id="A0A1I1X4V7"/>
<dbReference type="GO" id="GO:0004129">
    <property type="term" value="F:cytochrome-c oxidase activity"/>
    <property type="evidence" value="ECO:0007669"/>
    <property type="project" value="UniProtKB-UniRule"/>
</dbReference>
<dbReference type="GO" id="GO:0019646">
    <property type="term" value="P:aerobic electron transport chain"/>
    <property type="evidence" value="ECO:0007669"/>
    <property type="project" value="UniProtKB-UniRule"/>
</dbReference>
<evidence type="ECO:0000313" key="11">
    <source>
        <dbReference type="EMBL" id="SFE02241.1"/>
    </source>
</evidence>
<dbReference type="InterPro" id="IPR024791">
    <property type="entry name" value="Cyt_c/ubiquinol_Oxase_su3"/>
</dbReference>
<gene>
    <name evidence="11" type="ORF">SAMN05216238_10799</name>
</gene>
<evidence type="ECO:0000256" key="2">
    <source>
        <dbReference type="ARBA" id="ARBA00004651"/>
    </source>
</evidence>
<name>A0A1I1X4V7_9BACI</name>
<proteinExistence type="inferred from homology"/>
<keyword evidence="7 9" id="KW-0472">Membrane</keyword>
<evidence type="ECO:0000256" key="8">
    <source>
        <dbReference type="RuleBase" id="RU003376"/>
    </source>
</evidence>
<dbReference type="PANTHER" id="PTHR11403">
    <property type="entry name" value="CYTOCHROME C OXIDASE SUBUNIT III"/>
    <property type="match status" value="1"/>
</dbReference>
<protein>
    <recommendedName>
        <fullName evidence="9">Quinol oxidase subunit 3</fullName>
        <ecNumber evidence="9">1.10.3.-</ecNumber>
    </recommendedName>
</protein>
<feature type="transmembrane region" description="Helical" evidence="9">
    <location>
        <begin position="21"/>
        <end position="48"/>
    </location>
</feature>
<keyword evidence="5 8" id="KW-0812">Transmembrane</keyword>
<evidence type="ECO:0000256" key="5">
    <source>
        <dbReference type="ARBA" id="ARBA00022692"/>
    </source>
</evidence>
<dbReference type="InterPro" id="IPR014246">
    <property type="entry name" value="QoxC"/>
</dbReference>
<evidence type="ECO:0000256" key="3">
    <source>
        <dbReference type="ARBA" id="ARBA00010581"/>
    </source>
</evidence>
<dbReference type="EC" id="1.10.3.-" evidence="9"/>
<feature type="transmembrane region" description="Helical" evidence="9">
    <location>
        <begin position="96"/>
        <end position="115"/>
    </location>
</feature>
<dbReference type="NCBIfam" id="TIGR02897">
    <property type="entry name" value="QoxC"/>
    <property type="match status" value="1"/>
</dbReference>
<keyword evidence="4 9" id="KW-1003">Cell membrane</keyword>
<comment type="similarity">
    <text evidence="3 8">Belongs to the cytochrome c oxidase subunit 3 family.</text>
</comment>
<evidence type="ECO:0000256" key="7">
    <source>
        <dbReference type="ARBA" id="ARBA00023136"/>
    </source>
</evidence>
<feature type="transmembrane region" description="Helical" evidence="9">
    <location>
        <begin position="60"/>
        <end position="84"/>
    </location>
</feature>
<sequence>MNAYKEENATPLEYQTEENQMTIVGFWIFLAAEMALFGTLFATYAVLFGRTAEAPPPAELFTAGTTLIMTLLLLTSSFTSGIAIHEMRRGAQKGMMTWLIITLVLGLSFLGFEIYEFYHYATLGATLTSSAYWSAFFVLAGTHGVHVTFGIGWLILLLIQLKQRGITQVTSRKIFVLGLYWHFLDVIWIFIFTGVYLIGMVI</sequence>
<dbReference type="OrthoDB" id="9810850at2"/>
<feature type="transmembrane region" description="Helical" evidence="9">
    <location>
        <begin position="179"/>
        <end position="199"/>
    </location>
</feature>
<feature type="domain" description="Heme-copper oxidase subunit III family profile" evidence="10">
    <location>
        <begin position="1"/>
        <end position="200"/>
    </location>
</feature>
<dbReference type="InterPro" id="IPR035973">
    <property type="entry name" value="Cyt_c_oxidase_su3-like_sf"/>
</dbReference>
<feature type="transmembrane region" description="Helical" evidence="9">
    <location>
        <begin position="135"/>
        <end position="159"/>
    </location>
</feature>
<dbReference type="STRING" id="640948.SAMN05216238_10799"/>
<evidence type="ECO:0000256" key="4">
    <source>
        <dbReference type="ARBA" id="ARBA00022475"/>
    </source>
</evidence>
<dbReference type="Pfam" id="PF00510">
    <property type="entry name" value="COX3"/>
    <property type="match status" value="1"/>
</dbReference>
<dbReference type="InterPro" id="IPR000298">
    <property type="entry name" value="Cyt_c_oxidase-like_su3"/>
</dbReference>
<evidence type="ECO:0000259" key="10">
    <source>
        <dbReference type="PROSITE" id="PS50253"/>
    </source>
</evidence>
<accession>A0A1I1X4V7</accession>
<keyword evidence="12" id="KW-1185">Reference proteome</keyword>
<evidence type="ECO:0000313" key="12">
    <source>
        <dbReference type="Proteomes" id="UP000199474"/>
    </source>
</evidence>
<evidence type="ECO:0000256" key="1">
    <source>
        <dbReference type="ARBA" id="ARBA00000725"/>
    </source>
</evidence>
<dbReference type="GO" id="GO:0016491">
    <property type="term" value="F:oxidoreductase activity"/>
    <property type="evidence" value="ECO:0007669"/>
    <property type="project" value="UniProtKB-KW"/>
</dbReference>
<dbReference type="SUPFAM" id="SSF81452">
    <property type="entry name" value="Cytochrome c oxidase subunit III-like"/>
    <property type="match status" value="1"/>
</dbReference>
<evidence type="ECO:0000256" key="6">
    <source>
        <dbReference type="ARBA" id="ARBA00022989"/>
    </source>
</evidence>
<keyword evidence="6 9" id="KW-1133">Transmembrane helix</keyword>
<reference evidence="12" key="1">
    <citation type="submission" date="2016-10" db="EMBL/GenBank/DDBJ databases">
        <authorList>
            <person name="Varghese N."/>
            <person name="Submissions S."/>
        </authorList>
    </citation>
    <scope>NUCLEOTIDE SEQUENCE [LARGE SCALE GENOMIC DNA]</scope>
    <source>
        <strain evidence="12">DSM 22530</strain>
    </source>
</reference>
<comment type="catalytic activity">
    <reaction evidence="1 9">
        <text>2 a quinol + O2 = 2 a quinone + 2 H2O</text>
        <dbReference type="Rhea" id="RHEA:55376"/>
        <dbReference type="ChEBI" id="CHEBI:15377"/>
        <dbReference type="ChEBI" id="CHEBI:15379"/>
        <dbReference type="ChEBI" id="CHEBI:24646"/>
        <dbReference type="ChEBI" id="CHEBI:132124"/>
    </reaction>
</comment>
<dbReference type="Gene3D" id="1.20.120.80">
    <property type="entry name" value="Cytochrome c oxidase, subunit III, four-helix bundle"/>
    <property type="match status" value="1"/>
</dbReference>
<dbReference type="InterPro" id="IPR013833">
    <property type="entry name" value="Cyt_c_oxidase_su3_a-hlx"/>
</dbReference>
<dbReference type="PROSITE" id="PS50253">
    <property type="entry name" value="COX3"/>
    <property type="match status" value="1"/>
</dbReference>
<dbReference type="GO" id="GO:0042773">
    <property type="term" value="P:ATP synthesis coupled electron transport"/>
    <property type="evidence" value="ECO:0007669"/>
    <property type="project" value="UniProtKB-UniRule"/>
</dbReference>
<dbReference type="RefSeq" id="WP_090085263.1">
    <property type="nucleotide sequence ID" value="NZ_FOMR01000007.1"/>
</dbReference>
<organism evidence="11 12">
    <name type="scientific">Lentibacillus persicus</name>
    <dbReference type="NCBI Taxonomy" id="640948"/>
    <lineage>
        <taxon>Bacteria</taxon>
        <taxon>Bacillati</taxon>
        <taxon>Bacillota</taxon>
        <taxon>Bacilli</taxon>
        <taxon>Bacillales</taxon>
        <taxon>Bacillaceae</taxon>
        <taxon>Lentibacillus</taxon>
    </lineage>
</organism>
<dbReference type="EMBL" id="FOMR01000007">
    <property type="protein sequence ID" value="SFE02241.1"/>
    <property type="molecule type" value="Genomic_DNA"/>
</dbReference>
<comment type="function">
    <text evidence="9">Catalyzes quinol oxidation with the concomitant reduction of oxygen to water.</text>
</comment>
<dbReference type="Proteomes" id="UP000199474">
    <property type="component" value="Unassembled WGS sequence"/>
</dbReference>
<dbReference type="FunFam" id="1.20.120.80:FF:000001">
    <property type="entry name" value="Cytochrome (Ubi)quinol oxidase subunit III"/>
    <property type="match status" value="1"/>
</dbReference>
<dbReference type="GO" id="GO:0005886">
    <property type="term" value="C:plasma membrane"/>
    <property type="evidence" value="ECO:0007669"/>
    <property type="project" value="UniProtKB-SubCell"/>
</dbReference>
<dbReference type="PANTHER" id="PTHR11403:SF2">
    <property type="entry name" value="CYTOCHROME BO(3) UBIQUINOL OXIDASE SUBUNIT 3"/>
    <property type="match status" value="1"/>
</dbReference>
<comment type="subcellular location">
    <subcellularLocation>
        <location evidence="2 8">Cell membrane</location>
        <topology evidence="2 8">Multi-pass membrane protein</topology>
    </subcellularLocation>
</comment>
<evidence type="ECO:0000256" key="9">
    <source>
        <dbReference type="RuleBase" id="RU367152"/>
    </source>
</evidence>
<keyword evidence="9" id="KW-0560">Oxidoreductase</keyword>